<organism evidence="6 7">
    <name type="scientific">Gilliamella apicola</name>
    <dbReference type="NCBI Taxonomy" id="1196095"/>
    <lineage>
        <taxon>Bacteria</taxon>
        <taxon>Pseudomonadati</taxon>
        <taxon>Pseudomonadota</taxon>
        <taxon>Gammaproteobacteria</taxon>
        <taxon>Orbales</taxon>
        <taxon>Orbaceae</taxon>
        <taxon>Gilliamella</taxon>
    </lineage>
</organism>
<dbReference type="GO" id="GO:0005737">
    <property type="term" value="C:cytoplasm"/>
    <property type="evidence" value="ECO:0007669"/>
    <property type="project" value="TreeGrafter"/>
</dbReference>
<sequence length="528" mass="58483">MEIYFIGVDVGSASVRSAIFDQQGNRIAFAVRPIQQFHSNVDWVAQSSSDIWDQVCSAVKETVLQAKIDKNKIVSIGFDATCSLVAIGHDGSPISVSENGSLHEDIIMWMDHRAKKETTDINLTNDPVLKYVGGEVNVEMELPKILWLKNNHPERYQATWRFFDLADYLVWKSTSADVASVCTLTCKWNYLSHKKRFDEKFLAKIGLNDVLAKIPKSVTELAEAVGTLTPKAAIELGLTEKVIVASGIIDAHAGGVALVGSDPKNSLAIISGTSNCHMIVNPKSIYVPGVWGPYYGAMLPNFWLNEGGQSAAGALLEWTIRQHSAWPEIVKESEEKQCHYYQLLNHYVNQLEQKEQRPTQNLHILADHHGNRSPRANADAKGMISGLTLETGVMGLARIYLATLQAIAYGTLHIIDTLTESGYQIDKIIMCGGATKNPLWLREYSDVTGREIVLVKEEDAVNLGAAILAAVAAKAFPNIQSAAQSMVASGITIKPNFNSQNFHKHKYRVYLQMYQDQQKYNQFMSLSD</sequence>
<evidence type="ECO:0000313" key="7">
    <source>
        <dbReference type="Proteomes" id="UP000247483"/>
    </source>
</evidence>
<dbReference type="GO" id="GO:0019150">
    <property type="term" value="F:D-ribulokinase activity"/>
    <property type="evidence" value="ECO:0007669"/>
    <property type="project" value="TreeGrafter"/>
</dbReference>
<evidence type="ECO:0000256" key="2">
    <source>
        <dbReference type="ARBA" id="ARBA00022679"/>
    </source>
</evidence>
<evidence type="ECO:0000259" key="5">
    <source>
        <dbReference type="Pfam" id="PF02782"/>
    </source>
</evidence>
<reference evidence="6 7" key="1">
    <citation type="submission" date="2018-05" db="EMBL/GenBank/DDBJ databases">
        <title>Reference genomes for bee gut microbiota database.</title>
        <authorList>
            <person name="Ellegaard K.M."/>
        </authorList>
    </citation>
    <scope>NUCLEOTIDE SEQUENCE [LARGE SCALE GENOMIC DNA]</scope>
    <source>
        <strain evidence="6 7">ESL0177</strain>
    </source>
</reference>
<dbReference type="EMBL" id="QGLP01000010">
    <property type="protein sequence ID" value="PXZ02529.1"/>
    <property type="molecule type" value="Genomic_DNA"/>
</dbReference>
<dbReference type="GO" id="GO:0019321">
    <property type="term" value="P:pentose metabolic process"/>
    <property type="evidence" value="ECO:0007669"/>
    <property type="project" value="TreeGrafter"/>
</dbReference>
<evidence type="ECO:0000313" key="6">
    <source>
        <dbReference type="EMBL" id="PXZ02529.1"/>
    </source>
</evidence>
<protein>
    <submittedName>
        <fullName evidence="6">Sugar kinase</fullName>
    </submittedName>
</protein>
<gene>
    <name evidence="6" type="ORF">DKK79_13745</name>
</gene>
<dbReference type="InterPro" id="IPR000577">
    <property type="entry name" value="Carb_kinase_FGGY"/>
</dbReference>
<dbReference type="InterPro" id="IPR006003">
    <property type="entry name" value="FGGY_RbtK-like"/>
</dbReference>
<dbReference type="Gene3D" id="1.20.58.2240">
    <property type="match status" value="1"/>
</dbReference>
<feature type="domain" description="Carbohydrate kinase FGGY C-terminal" evidence="5">
    <location>
        <begin position="267"/>
        <end position="473"/>
    </location>
</feature>
<comment type="caution">
    <text evidence="6">The sequence shown here is derived from an EMBL/GenBank/DDBJ whole genome shotgun (WGS) entry which is preliminary data.</text>
</comment>
<dbReference type="PANTHER" id="PTHR43435:SF4">
    <property type="entry name" value="FGGY CARBOHYDRATE KINASE DOMAIN-CONTAINING PROTEIN"/>
    <property type="match status" value="1"/>
</dbReference>
<dbReference type="PIRSF" id="PIRSF000538">
    <property type="entry name" value="GlpK"/>
    <property type="match status" value="1"/>
</dbReference>
<dbReference type="Gene3D" id="3.30.420.40">
    <property type="match status" value="1"/>
</dbReference>
<dbReference type="SUPFAM" id="SSF53067">
    <property type="entry name" value="Actin-like ATPase domain"/>
    <property type="match status" value="2"/>
</dbReference>
<dbReference type="RefSeq" id="WP_110424548.1">
    <property type="nucleotide sequence ID" value="NZ_QGLP01000010.1"/>
</dbReference>
<dbReference type="Pfam" id="PF02782">
    <property type="entry name" value="FGGY_C"/>
    <property type="match status" value="1"/>
</dbReference>
<proteinExistence type="inferred from homology"/>
<dbReference type="Proteomes" id="UP000247483">
    <property type="component" value="Unassembled WGS sequence"/>
</dbReference>
<dbReference type="PANTHER" id="PTHR43435">
    <property type="entry name" value="RIBULOKINASE"/>
    <property type="match status" value="1"/>
</dbReference>
<evidence type="ECO:0000256" key="1">
    <source>
        <dbReference type="ARBA" id="ARBA00009156"/>
    </source>
</evidence>
<keyword evidence="3 6" id="KW-0418">Kinase</keyword>
<comment type="similarity">
    <text evidence="1">Belongs to the FGGY kinase family.</text>
</comment>
<dbReference type="InterPro" id="IPR043129">
    <property type="entry name" value="ATPase_NBD"/>
</dbReference>
<accession>A0A2V4DVN3</accession>
<name>A0A2V4DVN3_9GAMM</name>
<evidence type="ECO:0000259" key="4">
    <source>
        <dbReference type="Pfam" id="PF00370"/>
    </source>
</evidence>
<evidence type="ECO:0000256" key="3">
    <source>
        <dbReference type="ARBA" id="ARBA00022777"/>
    </source>
</evidence>
<keyword evidence="2" id="KW-0808">Transferase</keyword>
<feature type="domain" description="Carbohydrate kinase FGGY N-terminal" evidence="4">
    <location>
        <begin position="4"/>
        <end position="254"/>
    </location>
</feature>
<dbReference type="InterPro" id="IPR018485">
    <property type="entry name" value="FGGY_C"/>
</dbReference>
<dbReference type="AlphaFoldDB" id="A0A2V4DVN3"/>
<dbReference type="InterPro" id="IPR018484">
    <property type="entry name" value="FGGY_N"/>
</dbReference>
<dbReference type="Pfam" id="PF00370">
    <property type="entry name" value="FGGY_N"/>
    <property type="match status" value="1"/>
</dbReference>
<dbReference type="CDD" id="cd07782">
    <property type="entry name" value="ASKHA_NBD_FGGY_D-RBK"/>
    <property type="match status" value="1"/>
</dbReference>
<dbReference type="NCBIfam" id="TIGR01315">
    <property type="entry name" value="5C_CHO_kinase"/>
    <property type="match status" value="1"/>
</dbReference>